<dbReference type="AlphaFoldDB" id="A0A0F9B5X4"/>
<reference evidence="1" key="1">
    <citation type="journal article" date="2015" name="Nature">
        <title>Complex archaea that bridge the gap between prokaryotes and eukaryotes.</title>
        <authorList>
            <person name="Spang A."/>
            <person name="Saw J.H."/>
            <person name="Jorgensen S.L."/>
            <person name="Zaremba-Niedzwiedzka K."/>
            <person name="Martijn J."/>
            <person name="Lind A.E."/>
            <person name="van Eijk R."/>
            <person name="Schleper C."/>
            <person name="Guy L."/>
            <person name="Ettema T.J."/>
        </authorList>
    </citation>
    <scope>NUCLEOTIDE SEQUENCE</scope>
</reference>
<comment type="caution">
    <text evidence="1">The sequence shown here is derived from an EMBL/GenBank/DDBJ whole genome shotgun (WGS) entry which is preliminary data.</text>
</comment>
<gene>
    <name evidence="1" type="ORF">LCGC14_2486740</name>
</gene>
<sequence>MIPHTLKIRGHTYLVQQVGRKALGAGFTATVDNEINIIQLYKRASPSRKVECLIHEALHAMLTGYGYEQEEDIVVTLGEALTEFIKANPSFIRHALKVLQQS</sequence>
<evidence type="ECO:0008006" key="2">
    <source>
        <dbReference type="Google" id="ProtNLM"/>
    </source>
</evidence>
<evidence type="ECO:0000313" key="1">
    <source>
        <dbReference type="EMBL" id="KKL17324.1"/>
    </source>
</evidence>
<organism evidence="1">
    <name type="scientific">marine sediment metagenome</name>
    <dbReference type="NCBI Taxonomy" id="412755"/>
    <lineage>
        <taxon>unclassified sequences</taxon>
        <taxon>metagenomes</taxon>
        <taxon>ecological metagenomes</taxon>
    </lineage>
</organism>
<protein>
    <recommendedName>
        <fullName evidence="2">IrrE N-terminal-like domain-containing protein</fullName>
    </recommendedName>
</protein>
<dbReference type="EMBL" id="LAZR01039305">
    <property type="protein sequence ID" value="KKL17324.1"/>
    <property type="molecule type" value="Genomic_DNA"/>
</dbReference>
<name>A0A0F9B5X4_9ZZZZ</name>
<accession>A0A0F9B5X4</accession>
<proteinExistence type="predicted"/>